<evidence type="ECO:0000313" key="2">
    <source>
        <dbReference type="EMBL" id="APW61285.1"/>
    </source>
</evidence>
<dbReference type="NCBIfam" id="TIGR02532">
    <property type="entry name" value="IV_pilin_GFxxxE"/>
    <property type="match status" value="1"/>
</dbReference>
<dbReference type="SUPFAM" id="SSF54523">
    <property type="entry name" value="Pili subunits"/>
    <property type="match status" value="1"/>
</dbReference>
<keyword evidence="3" id="KW-1185">Reference proteome</keyword>
<feature type="domain" description="DUF1559" evidence="1">
    <location>
        <begin position="30"/>
        <end position="106"/>
    </location>
</feature>
<dbReference type="EMBL" id="CP019082">
    <property type="protein sequence ID" value="APW61285.1"/>
    <property type="molecule type" value="Genomic_DNA"/>
</dbReference>
<dbReference type="Pfam" id="PF07596">
    <property type="entry name" value="SBP_bac_10"/>
    <property type="match status" value="1"/>
</dbReference>
<evidence type="ECO:0000259" key="1">
    <source>
        <dbReference type="Pfam" id="PF07596"/>
    </source>
</evidence>
<dbReference type="RefSeq" id="WP_076346526.1">
    <property type="nucleotide sequence ID" value="NZ_CP019082.1"/>
</dbReference>
<dbReference type="AlphaFoldDB" id="A0A1U7CQR8"/>
<dbReference type="OrthoDB" id="258730at2"/>
<reference evidence="3" key="1">
    <citation type="submission" date="2016-12" db="EMBL/GenBank/DDBJ databases">
        <title>Comparative genomics of four Isosphaeraceae planctomycetes: a common pool of plasmids and glycoside hydrolase genes.</title>
        <authorList>
            <person name="Ivanova A."/>
        </authorList>
    </citation>
    <scope>NUCLEOTIDE SEQUENCE [LARGE SCALE GENOMIC DNA]</scope>
    <source>
        <strain evidence="3">PX4</strain>
    </source>
</reference>
<proteinExistence type="predicted"/>
<dbReference type="KEGG" id="pbor:BSF38_02797"/>
<sequence length="258" mass="29211">MIRRGFTLIELLVVIAIVAVLIALLLPAVQGAREAARRMDCQSHMHQIGLGFMQYFDDWNGQFFLHHPFNADVLSETSAAESFAEIYWEDKIMPYVNSAYANDAIAHGGVQVADAKIFRCMSDISYPQPFTDPDTQLVDGVSDRTSYLMNSLLTHKTRRYGRYSFQRFQYEMGTSNFVIMNERNAAGILASPVAGDPRQDDYDIWLGTDVLDTWIPWDRHGSSNVLFLDGHAKSINKPDALTGMYPGGQSYRESRFYP</sequence>
<protein>
    <recommendedName>
        <fullName evidence="1">DUF1559 domain-containing protein</fullName>
    </recommendedName>
</protein>
<organism evidence="2 3">
    <name type="scientific">Paludisphaera borealis</name>
    <dbReference type="NCBI Taxonomy" id="1387353"/>
    <lineage>
        <taxon>Bacteria</taxon>
        <taxon>Pseudomonadati</taxon>
        <taxon>Planctomycetota</taxon>
        <taxon>Planctomycetia</taxon>
        <taxon>Isosphaerales</taxon>
        <taxon>Isosphaeraceae</taxon>
        <taxon>Paludisphaera</taxon>
    </lineage>
</organism>
<dbReference type="InterPro" id="IPR045584">
    <property type="entry name" value="Pilin-like"/>
</dbReference>
<dbReference type="STRING" id="1387353.BSF38_02797"/>
<evidence type="ECO:0000313" key="3">
    <source>
        <dbReference type="Proteomes" id="UP000186309"/>
    </source>
</evidence>
<dbReference type="Pfam" id="PF07963">
    <property type="entry name" value="N_methyl"/>
    <property type="match status" value="1"/>
</dbReference>
<gene>
    <name evidence="2" type="ORF">BSF38_02797</name>
</gene>
<dbReference type="PROSITE" id="PS00409">
    <property type="entry name" value="PROKAR_NTER_METHYL"/>
    <property type="match status" value="1"/>
</dbReference>
<dbReference type="InterPro" id="IPR012902">
    <property type="entry name" value="N_methyl_site"/>
</dbReference>
<dbReference type="Gene3D" id="3.30.700.10">
    <property type="entry name" value="Glycoprotein, Type 4 Pilin"/>
    <property type="match status" value="1"/>
</dbReference>
<name>A0A1U7CQR8_9BACT</name>
<dbReference type="InterPro" id="IPR011453">
    <property type="entry name" value="DUF1559"/>
</dbReference>
<dbReference type="PANTHER" id="PTHR30093">
    <property type="entry name" value="GENERAL SECRETION PATHWAY PROTEIN G"/>
    <property type="match status" value="1"/>
</dbReference>
<dbReference type="PANTHER" id="PTHR30093:SF2">
    <property type="entry name" value="TYPE II SECRETION SYSTEM PROTEIN H"/>
    <property type="match status" value="1"/>
</dbReference>
<accession>A0A1U7CQR8</accession>
<dbReference type="Proteomes" id="UP000186309">
    <property type="component" value="Chromosome"/>
</dbReference>